<evidence type="ECO:0000256" key="4">
    <source>
        <dbReference type="SAM" id="Phobius"/>
    </source>
</evidence>
<keyword evidence="2" id="KW-0964">Secreted</keyword>
<comment type="subcellular location">
    <subcellularLocation>
        <location evidence="1">Secreted</location>
    </subcellularLocation>
</comment>
<dbReference type="PROSITE" id="PS00511">
    <property type="entry name" value="CRF"/>
    <property type="match status" value="1"/>
</dbReference>
<sequence>MQIVYVFDLSAECRRIAPIKMMWWAVWCAAMVAGSVFTAAAPPTDSIDLMQMDPSLADDESLGFAMQSLSGRYAAAPWLYLLADVSHDPQNGSDRVKRRMPSLSIDMPMSVLRQKLSLENERKLQSLRAMANRNFLNDIGKRGFHWAPSAKAAKFY</sequence>
<evidence type="ECO:0000259" key="5">
    <source>
        <dbReference type="SMART" id="SM00039"/>
    </source>
</evidence>
<evidence type="ECO:0000313" key="6">
    <source>
        <dbReference type="EnsemblMetazoa" id="XP_012547710.1"/>
    </source>
</evidence>
<keyword evidence="4" id="KW-0812">Transmembrane</keyword>
<accession>A0A8R2GAR2</accession>
<dbReference type="Proteomes" id="UP000005204">
    <property type="component" value="Unassembled WGS sequence"/>
</dbReference>
<protein>
    <recommendedName>
        <fullName evidence="5">Corticotropin-releasing factor domain-containing protein</fullName>
    </recommendedName>
</protein>
<dbReference type="AlphaFoldDB" id="A0A8R2GAR2"/>
<dbReference type="GO" id="GO:0005179">
    <property type="term" value="F:hormone activity"/>
    <property type="evidence" value="ECO:0007669"/>
    <property type="project" value="UniProtKB-KW"/>
</dbReference>
<feature type="domain" description="Corticotropin-releasing factor" evidence="5">
    <location>
        <begin position="99"/>
        <end position="139"/>
    </location>
</feature>
<keyword evidence="3" id="KW-0372">Hormone</keyword>
<reference evidence="7" key="1">
    <citation type="journal article" date="2008" name="Insect Biochem. Mol. Biol.">
        <title>The genome of a lepidopteran model insect, the silkworm Bombyx mori.</title>
        <authorList>
            <consortium name="International Silkworm Genome Consortium"/>
        </authorList>
    </citation>
    <scope>NUCLEOTIDE SEQUENCE [LARGE SCALE GENOMIC DNA]</scope>
    <source>
        <strain evidence="7">p50T</strain>
    </source>
</reference>
<gene>
    <name evidence="6" type="primary">100174841</name>
</gene>
<keyword evidence="7" id="KW-1185">Reference proteome</keyword>
<dbReference type="GO" id="GO:0005576">
    <property type="term" value="C:extracellular region"/>
    <property type="evidence" value="ECO:0007669"/>
    <property type="project" value="UniProtKB-SubCell"/>
</dbReference>
<evidence type="ECO:0000256" key="1">
    <source>
        <dbReference type="ARBA" id="ARBA00004613"/>
    </source>
</evidence>
<dbReference type="InterPro" id="IPR018446">
    <property type="entry name" value="Corticotropin-releasing_fac_CS"/>
</dbReference>
<evidence type="ECO:0000256" key="3">
    <source>
        <dbReference type="ARBA" id="ARBA00022702"/>
    </source>
</evidence>
<dbReference type="InterPro" id="IPR000187">
    <property type="entry name" value="CRF"/>
</dbReference>
<dbReference type="Pfam" id="PF00473">
    <property type="entry name" value="CRF"/>
    <property type="match status" value="1"/>
</dbReference>
<feature type="transmembrane region" description="Helical" evidence="4">
    <location>
        <begin position="21"/>
        <end position="41"/>
    </location>
</feature>
<dbReference type="EnsemblMetazoa" id="XM_012692256.3">
    <property type="protein sequence ID" value="XP_012547710.1"/>
    <property type="gene ID" value="GeneID_100174841"/>
</dbReference>
<name>A0A8R2GAR2_BOMMO</name>
<proteinExistence type="predicted"/>
<evidence type="ECO:0000313" key="7">
    <source>
        <dbReference type="Proteomes" id="UP000005204"/>
    </source>
</evidence>
<organism evidence="6 7">
    <name type="scientific">Bombyx mori</name>
    <name type="common">Silk moth</name>
    <dbReference type="NCBI Taxonomy" id="7091"/>
    <lineage>
        <taxon>Eukaryota</taxon>
        <taxon>Metazoa</taxon>
        <taxon>Ecdysozoa</taxon>
        <taxon>Arthropoda</taxon>
        <taxon>Hexapoda</taxon>
        <taxon>Insecta</taxon>
        <taxon>Pterygota</taxon>
        <taxon>Neoptera</taxon>
        <taxon>Endopterygota</taxon>
        <taxon>Lepidoptera</taxon>
        <taxon>Glossata</taxon>
        <taxon>Ditrysia</taxon>
        <taxon>Bombycoidea</taxon>
        <taxon>Bombycidae</taxon>
        <taxon>Bombycinae</taxon>
        <taxon>Bombyx</taxon>
    </lineage>
</organism>
<keyword evidence="4" id="KW-1133">Transmembrane helix</keyword>
<keyword evidence="4" id="KW-0472">Membrane</keyword>
<evidence type="ECO:0000256" key="2">
    <source>
        <dbReference type="ARBA" id="ARBA00022525"/>
    </source>
</evidence>
<dbReference type="SMART" id="SM00039">
    <property type="entry name" value="CRF"/>
    <property type="match status" value="1"/>
</dbReference>
<reference evidence="6" key="2">
    <citation type="submission" date="2022-06" db="UniProtKB">
        <authorList>
            <consortium name="EnsemblMetazoa"/>
        </authorList>
    </citation>
    <scope>IDENTIFICATION</scope>
    <source>
        <strain evidence="6">p50T (Dazao)</strain>
    </source>
</reference>